<comment type="caution">
    <text evidence="2">The sequence shown here is derived from an EMBL/GenBank/DDBJ whole genome shotgun (WGS) entry which is preliminary data.</text>
</comment>
<accession>A0ABW1IW19</accession>
<dbReference type="Proteomes" id="UP001596302">
    <property type="component" value="Unassembled WGS sequence"/>
</dbReference>
<evidence type="ECO:0000256" key="1">
    <source>
        <dbReference type="SAM" id="Phobius"/>
    </source>
</evidence>
<evidence type="ECO:0008006" key="4">
    <source>
        <dbReference type="Google" id="ProtNLM"/>
    </source>
</evidence>
<protein>
    <recommendedName>
        <fullName evidence="4">DUF3592 domain-containing protein</fullName>
    </recommendedName>
</protein>
<proteinExistence type="predicted"/>
<keyword evidence="3" id="KW-1185">Reference proteome</keyword>
<feature type="transmembrane region" description="Helical" evidence="1">
    <location>
        <begin position="129"/>
        <end position="150"/>
    </location>
</feature>
<evidence type="ECO:0000313" key="2">
    <source>
        <dbReference type="EMBL" id="MFC5992597.1"/>
    </source>
</evidence>
<reference evidence="3" key="1">
    <citation type="journal article" date="2019" name="Int. J. Syst. Evol. Microbiol.">
        <title>The Global Catalogue of Microorganisms (GCM) 10K type strain sequencing project: providing services to taxonomists for standard genome sequencing and annotation.</title>
        <authorList>
            <consortium name="The Broad Institute Genomics Platform"/>
            <consortium name="The Broad Institute Genome Sequencing Center for Infectious Disease"/>
            <person name="Wu L."/>
            <person name="Ma J."/>
        </authorList>
    </citation>
    <scope>NUCLEOTIDE SEQUENCE [LARGE SCALE GENOMIC DNA]</scope>
    <source>
        <strain evidence="3">CCM 8391</strain>
    </source>
</reference>
<keyword evidence="1" id="KW-0812">Transmembrane</keyword>
<gene>
    <name evidence="2" type="ORF">ACFQE5_00030</name>
</gene>
<evidence type="ECO:0000313" key="3">
    <source>
        <dbReference type="Proteomes" id="UP001596302"/>
    </source>
</evidence>
<dbReference type="EMBL" id="JBHSQW010000001">
    <property type="protein sequence ID" value="MFC5992597.1"/>
    <property type="molecule type" value="Genomic_DNA"/>
</dbReference>
<keyword evidence="1" id="KW-1133">Transmembrane helix</keyword>
<name>A0ABW1IW19_9PSEU</name>
<organism evidence="2 3">
    <name type="scientific">Pseudonocardia hispaniensis</name>
    <dbReference type="NCBI Taxonomy" id="904933"/>
    <lineage>
        <taxon>Bacteria</taxon>
        <taxon>Bacillati</taxon>
        <taxon>Actinomycetota</taxon>
        <taxon>Actinomycetes</taxon>
        <taxon>Pseudonocardiales</taxon>
        <taxon>Pseudonocardiaceae</taxon>
        <taxon>Pseudonocardia</taxon>
    </lineage>
</organism>
<dbReference type="RefSeq" id="WP_379581321.1">
    <property type="nucleotide sequence ID" value="NZ_JBHSQW010000001.1"/>
</dbReference>
<sequence>MTSSAGELIDELAGSARTALRVLRYRLPELVVGLGVLITALAALALAGSALDDRSIDAHRAVTTAEVLEGSSFGRTLVRFTLPNGQAVVPERGVLHPRGVPVGGSILVEYDAAKPDLVRVAGRSTLDGLGTTGAGLLGVWAVLGTTAVWLRRRRAERERFAQRDGSDAGSAD</sequence>
<keyword evidence="1" id="KW-0472">Membrane</keyword>
<feature type="transmembrane region" description="Helical" evidence="1">
    <location>
        <begin position="30"/>
        <end position="51"/>
    </location>
</feature>